<name>A0ABQ8BTK4_BRANA</name>
<protein>
    <recommendedName>
        <fullName evidence="3">Aberrant root formation protein 4</fullName>
    </recommendedName>
</protein>
<gene>
    <name evidence="1" type="ORF">HID58_039382</name>
</gene>
<accession>A0ABQ8BTK4</accession>
<evidence type="ECO:0000313" key="2">
    <source>
        <dbReference type="Proteomes" id="UP000824890"/>
    </source>
</evidence>
<dbReference type="InterPro" id="IPR019516">
    <property type="entry name" value="Glomulin/ALF4"/>
</dbReference>
<reference evidence="1 2" key="1">
    <citation type="submission" date="2021-05" db="EMBL/GenBank/DDBJ databases">
        <title>Genome Assembly of Synthetic Allotetraploid Brassica napus Reveals Homoeologous Exchanges between Subgenomes.</title>
        <authorList>
            <person name="Davis J.T."/>
        </authorList>
    </citation>
    <scope>NUCLEOTIDE SEQUENCE [LARGE SCALE GENOMIC DNA]</scope>
    <source>
        <strain evidence="2">cv. Da-Ae</strain>
        <tissue evidence="1">Seedling</tissue>
    </source>
</reference>
<dbReference type="PANTHER" id="PTHR15430">
    <property type="entry name" value="GLOMULIN"/>
    <property type="match status" value="1"/>
</dbReference>
<organism evidence="1 2">
    <name type="scientific">Brassica napus</name>
    <name type="common">Rape</name>
    <dbReference type="NCBI Taxonomy" id="3708"/>
    <lineage>
        <taxon>Eukaryota</taxon>
        <taxon>Viridiplantae</taxon>
        <taxon>Streptophyta</taxon>
        <taxon>Embryophyta</taxon>
        <taxon>Tracheophyta</taxon>
        <taxon>Spermatophyta</taxon>
        <taxon>Magnoliopsida</taxon>
        <taxon>eudicotyledons</taxon>
        <taxon>Gunneridae</taxon>
        <taxon>Pentapetalae</taxon>
        <taxon>rosids</taxon>
        <taxon>malvids</taxon>
        <taxon>Brassicales</taxon>
        <taxon>Brassicaceae</taxon>
        <taxon>Brassiceae</taxon>
        <taxon>Brassica</taxon>
    </lineage>
</organism>
<keyword evidence="2" id="KW-1185">Reference proteome</keyword>
<dbReference type="Pfam" id="PF08568">
    <property type="entry name" value="Kinetochor_Ybp2"/>
    <property type="match status" value="1"/>
</dbReference>
<dbReference type="EMBL" id="JAGKQM010000010">
    <property type="protein sequence ID" value="KAH0907555.1"/>
    <property type="molecule type" value="Genomic_DNA"/>
</dbReference>
<dbReference type="PANTHER" id="PTHR15430:SF1">
    <property type="entry name" value="GLOMULIN"/>
    <property type="match status" value="1"/>
</dbReference>
<comment type="caution">
    <text evidence="1">The sequence shown here is derived from an EMBL/GenBank/DDBJ whole genome shotgun (WGS) entry which is preliminary data.</text>
</comment>
<dbReference type="Proteomes" id="UP000824890">
    <property type="component" value="Unassembled WGS sequence"/>
</dbReference>
<feature type="non-terminal residue" evidence="1">
    <location>
        <position position="1"/>
    </location>
</feature>
<evidence type="ECO:0000313" key="1">
    <source>
        <dbReference type="EMBL" id="KAH0907555.1"/>
    </source>
</evidence>
<dbReference type="InterPro" id="IPR013877">
    <property type="entry name" value="YAP-bd/ALF4/Glomulin"/>
</dbReference>
<proteinExistence type="predicted"/>
<sequence length="308" mass="33295">ASTIVRSSESVGNEMSAATVSYLHRVREILAGSLRSVEAGESLDLESLVTELASCLNSLSENVASNASDDEHENDVTLNASDDEENDVIIQVLDEILKFLASPRIDQDVMDALSFELPKAISKFAGLSSRCLELAEAIVDRFVEACNPRDMLSVLCEALDAARVSLSLSSSSTPLLHGLSKVFLSVRRRHYEQLKVAVPIVLKVLKDMSLEPDMQPEGLFDKALGIAVSIKDVASKLEKEEGTNVRSLLGLYLMQITAVLSVSIKDKVDSGVPLVMQLKPLLAYCGLTHLGLITGNDPERLLSTISKG</sequence>
<evidence type="ECO:0008006" key="3">
    <source>
        <dbReference type="Google" id="ProtNLM"/>
    </source>
</evidence>